<dbReference type="RefSeq" id="WP_057734585.1">
    <property type="nucleotide sequence ID" value="NZ_BJZK01000016.1"/>
</dbReference>
<name>A0A1Y6JTD5_9LACO</name>
<organism evidence="2 3">
    <name type="scientific">Levilactobacillus zymae</name>
    <dbReference type="NCBI Taxonomy" id="267363"/>
    <lineage>
        <taxon>Bacteria</taxon>
        <taxon>Bacillati</taxon>
        <taxon>Bacillota</taxon>
        <taxon>Bacilli</taxon>
        <taxon>Lactobacillales</taxon>
        <taxon>Lactobacillaceae</taxon>
        <taxon>Levilactobacillus</taxon>
    </lineage>
</organism>
<evidence type="ECO:0000313" key="2">
    <source>
        <dbReference type="EMBL" id="SMS13206.1"/>
    </source>
</evidence>
<gene>
    <name evidence="2" type="ORF">LZ3411_0156</name>
    <name evidence="1" type="ORF">LZY01_14340</name>
</gene>
<reference evidence="1 4" key="3">
    <citation type="submission" date="2019-07" db="EMBL/GenBank/DDBJ databases">
        <title>Whole genome shotgun sequence of Lactobacillus zymae NBRC 107157.</title>
        <authorList>
            <person name="Hosoyama A."/>
            <person name="Uohara A."/>
            <person name="Ohji S."/>
            <person name="Ichikawa N."/>
        </authorList>
    </citation>
    <scope>NUCLEOTIDE SEQUENCE [LARGE SCALE GENOMIC DNA]</scope>
    <source>
        <strain evidence="1 4">NBRC 107157</strain>
    </source>
</reference>
<reference evidence="3" key="1">
    <citation type="submission" date="2017-05" db="EMBL/GenBank/DDBJ databases">
        <authorList>
            <person name="Papadimitriou K."/>
        </authorList>
    </citation>
    <scope>NUCLEOTIDE SEQUENCE [LARGE SCALE GENOMIC DNA]</scope>
    <source>
        <strain evidence="3">ACA-DC 3411</strain>
    </source>
</reference>
<dbReference type="AlphaFoldDB" id="A0A1Y6JTD5"/>
<reference evidence="2" key="2">
    <citation type="submission" date="2017-05" db="EMBL/GenBank/DDBJ databases">
        <authorList>
            <person name="Song R."/>
            <person name="Chenine A.L."/>
            <person name="Ruprecht R.M."/>
        </authorList>
    </citation>
    <scope>NUCLEOTIDE SEQUENCE</scope>
    <source>
        <strain evidence="2">ACA-DC 3411</strain>
    </source>
</reference>
<sequence>MTQPIAMIYDDQLPTLLVALHPDATTAVLSGHKILEFRKRFFAKPFQAFVYTTGRGIQFFMRCGAAYQGSPATIAKLGTLVQHSDFAATMRYLGPQKSGVAVPIQATYRLTSTVTLADLRAVAPQVAIPQTYTFLDQPQRAKLLTYLTRQSYDLHHQVDWRRRQPMVDTLFS</sequence>
<proteinExistence type="predicted"/>
<evidence type="ECO:0008006" key="5">
    <source>
        <dbReference type="Google" id="ProtNLM"/>
    </source>
</evidence>
<keyword evidence="4" id="KW-1185">Reference proteome</keyword>
<accession>A0A1Y6JTD5</accession>
<dbReference type="EMBL" id="BJZK01000016">
    <property type="protein sequence ID" value="GEO72266.1"/>
    <property type="molecule type" value="Genomic_DNA"/>
</dbReference>
<evidence type="ECO:0000313" key="4">
    <source>
        <dbReference type="Proteomes" id="UP000321794"/>
    </source>
</evidence>
<protein>
    <recommendedName>
        <fullName evidence="5">Transcriptional regulator</fullName>
    </recommendedName>
</protein>
<dbReference type="EMBL" id="LT854705">
    <property type="protein sequence ID" value="SMS13206.1"/>
    <property type="molecule type" value="Genomic_DNA"/>
</dbReference>
<dbReference type="Proteomes" id="UP000321794">
    <property type="component" value="Unassembled WGS sequence"/>
</dbReference>
<evidence type="ECO:0000313" key="1">
    <source>
        <dbReference type="EMBL" id="GEO72266.1"/>
    </source>
</evidence>
<evidence type="ECO:0000313" key="3">
    <source>
        <dbReference type="Proteomes" id="UP000195412"/>
    </source>
</evidence>
<dbReference type="OrthoDB" id="2325229at2"/>
<dbReference type="KEGG" id="lzy:LZ3411_0156"/>
<dbReference type="Proteomes" id="UP000195412">
    <property type="component" value="Chromosome I"/>
</dbReference>